<evidence type="ECO:0000313" key="3">
    <source>
        <dbReference type="Proteomes" id="UP000028631"/>
    </source>
</evidence>
<reference evidence="2 3" key="1">
    <citation type="submission" date="2014-07" db="EMBL/GenBank/DDBJ databases">
        <title>Draft Genome Sequences of Environmental Pseudomonas syringae strains.</title>
        <authorList>
            <person name="Baltrus D.A."/>
            <person name="Berge O."/>
            <person name="Morris C."/>
        </authorList>
    </citation>
    <scope>NUCLEOTIDE SEQUENCE [LARGE SCALE GENOMIC DNA]</scope>
    <source>
        <strain evidence="2 3">GAW0119</strain>
    </source>
</reference>
<name>A0A085VNX7_PSESX</name>
<dbReference type="NCBIfam" id="NF041519">
    <property type="entry name" value="bluetail"/>
    <property type="match status" value="1"/>
</dbReference>
<proteinExistence type="predicted"/>
<dbReference type="PATRIC" id="fig|317.175.peg.1159"/>
<dbReference type="OrthoDB" id="6857423at2"/>
<evidence type="ECO:0000259" key="1">
    <source>
        <dbReference type="Pfam" id="PF13946"/>
    </source>
</evidence>
<dbReference type="Pfam" id="PF13946">
    <property type="entry name" value="DUF4214"/>
    <property type="match status" value="1"/>
</dbReference>
<dbReference type="InterPro" id="IPR025282">
    <property type="entry name" value="DUF4214"/>
</dbReference>
<dbReference type="AlphaFoldDB" id="A0A085VNX7"/>
<dbReference type="PRINTS" id="PR00313">
    <property type="entry name" value="CABNDNGRPT"/>
</dbReference>
<dbReference type="InterPro" id="IPR048165">
    <property type="entry name" value="Bluetail_dom"/>
</dbReference>
<dbReference type="RefSeq" id="WP_032626809.1">
    <property type="nucleotide sequence ID" value="NZ_JPQU01000021.1"/>
</dbReference>
<evidence type="ECO:0000313" key="2">
    <source>
        <dbReference type="EMBL" id="KFE57140.1"/>
    </source>
</evidence>
<protein>
    <recommendedName>
        <fullName evidence="1">DUF4214 domain-containing protein</fullName>
    </recommendedName>
</protein>
<organism evidence="2 3">
    <name type="scientific">Pseudomonas syringae</name>
    <dbReference type="NCBI Taxonomy" id="317"/>
    <lineage>
        <taxon>Bacteria</taxon>
        <taxon>Pseudomonadati</taxon>
        <taxon>Pseudomonadota</taxon>
        <taxon>Gammaproteobacteria</taxon>
        <taxon>Pseudomonadales</taxon>
        <taxon>Pseudomonadaceae</taxon>
        <taxon>Pseudomonas</taxon>
    </lineage>
</organism>
<dbReference type="Proteomes" id="UP000028631">
    <property type="component" value="Unassembled WGS sequence"/>
</dbReference>
<sequence>MAASTYFDQVQQLYIAYFGRPADPVGLVFWATQIDTANGSPGAMIAGFASSSESNALYAGVSTQQKITAIYVNLFNRQPEPAGLAFWVAQIESGALTQAQAAYQMQSSAGPGDALAVVNKLAIAKSFTAQLDTPSEISGYSGATAAASGRAFLASVDATPTSLSNATASLSASVATATGTTIVTPVTPTPVDTAYTLNKSAETLTGGAGNDTFIGTLDASIPASETFNKGDSLDGGLGTDTLSLTVTGATASSWPAATLTNIEQLQIRDQHTGGSVSTFDLAGVSGLKGVASNVSTAAVAFNNVQAGTMVAMLGDKTSTLGALNFTMSKTTDAISLLFDGGVKTTSVNSGSAQATTVTISSTGAANQVGLIDLGKTSSVTKLVVNASTDLTTVLSANDYASTATLTLTGQGKVDLGTTLGFNGSSVDASVNSGGLTIALSNNIKSYIGSSGADRLLGTATIANTSSIDGGAGIDTVLATLINSGNAAAFKSFELLDLAGTANSGSLDVSQLVNSKIAGVLISAPSNGTYTLDNLKESASGFDINVTGSTPGSFLTLGFDTASVAGSSDVLNYTFNNQAGKATDAGSITSQGIEAITINSGGVTSGNVLRIVDNSAQSIVITGDQALNLTVASQTGGGASNLNKIDGSAATGALTITTAATNAAGGQAALVVKTGSGNDSITATTTVTTGSVGSTITSGTGSDTILVSGARAQDTTAVQFTTITDFSAGDQLFFGNILNAAGLTFTAAKFSPAAPANLSDALTQALSGVSTNIAVWFNYETDTYIVHNADATAGFSAADVVIKLTGTTVDLSNATTSGMNLVFG</sequence>
<gene>
    <name evidence="2" type="ORF">IV01_05515</name>
</gene>
<accession>A0A085VNX7</accession>
<dbReference type="EMBL" id="JPQU01000021">
    <property type="protein sequence ID" value="KFE57140.1"/>
    <property type="molecule type" value="Genomic_DNA"/>
</dbReference>
<comment type="caution">
    <text evidence="2">The sequence shown here is derived from an EMBL/GenBank/DDBJ whole genome shotgun (WGS) entry which is preliminary data.</text>
</comment>
<keyword evidence="3" id="KW-1185">Reference proteome</keyword>
<feature type="domain" description="DUF4214" evidence="1">
    <location>
        <begin position="47"/>
        <end position="109"/>
    </location>
</feature>